<feature type="transmembrane region" description="Helical" evidence="9">
    <location>
        <begin position="318"/>
        <end position="338"/>
    </location>
</feature>
<keyword evidence="9" id="KW-1133">Transmembrane helix</keyword>
<dbReference type="GO" id="GO:0005524">
    <property type="term" value="F:ATP binding"/>
    <property type="evidence" value="ECO:0007669"/>
    <property type="project" value="UniProtKB-KW"/>
</dbReference>
<evidence type="ECO:0000256" key="1">
    <source>
        <dbReference type="ARBA" id="ARBA00000085"/>
    </source>
</evidence>
<proteinExistence type="predicted"/>
<keyword evidence="8" id="KW-0902">Two-component regulatory system</keyword>
<dbReference type="InterPro" id="IPR036890">
    <property type="entry name" value="HATPase_C_sf"/>
</dbReference>
<dbReference type="Pfam" id="PF02518">
    <property type="entry name" value="HATPase_c"/>
    <property type="match status" value="1"/>
</dbReference>
<keyword evidence="5" id="KW-0547">Nucleotide-binding</keyword>
<evidence type="ECO:0000256" key="3">
    <source>
        <dbReference type="ARBA" id="ARBA00022553"/>
    </source>
</evidence>
<dbReference type="InterPro" id="IPR004358">
    <property type="entry name" value="Sig_transdc_His_kin-like_C"/>
</dbReference>
<dbReference type="Pfam" id="PF12974">
    <property type="entry name" value="Phosphonate-bd"/>
    <property type="match status" value="1"/>
</dbReference>
<dbReference type="EC" id="2.7.13.3" evidence="2"/>
<sequence length="585" mass="65919">MKSLIYFGMLIFFMMKSIAVISAEPVNEPTKHLISIGVFADRGMTEARERWQPTINWLKQEIPEYDFRLIPLPLSQLQHEISQQNLQFIIVNPSESIRIGRVHSLSWMATLISPMQGGTTTATGSAMWVKENSPFTDLLQLSGKPIGTAHRQAFGGFMAMERELHQMGVSNRYFSHVQEIGYPHESVVQALLAGKIQAAILPVCLVESMIEKHQLEEKALRALNNIAPDSFGCQVSTRLYPNWSFAMTDAADRTLGRKILTALLAVPSQSEVAKAAQSLGWTVPESQAELDRLFKDLGIHPLEQPWWIKLWEWIKSRYYLLIVIGIALIILPLQYIFLTMKYRKSTLSLQQALENLQYAQRRALVNKLGSSLAHELSQPLSAIHLYAEGELSRRKRGDHSTDIDVLLDKIRHQVIRINQVVDRFRQLLRKQAIQKTPQDLAIILQQAIKLVEIYAKSKQVELILHIDKQKMLLKADKAGIEQLMVNLFTNAIDASAQAGACSVSINLLHTENKAHLTVRDRGAGLQLPLEELMTPFVTTKADGIGLGLVICKEIAESHRSTFLLQNHPDGGCEASVIFTLYHNHK</sequence>
<dbReference type="RefSeq" id="WP_032306943.1">
    <property type="nucleotide sequence ID" value="NZ_AP025210.2"/>
</dbReference>
<dbReference type="SMART" id="SM00387">
    <property type="entry name" value="HATPase_c"/>
    <property type="match status" value="1"/>
</dbReference>
<evidence type="ECO:0000256" key="4">
    <source>
        <dbReference type="ARBA" id="ARBA00022679"/>
    </source>
</evidence>
<evidence type="ECO:0000256" key="6">
    <source>
        <dbReference type="ARBA" id="ARBA00022777"/>
    </source>
</evidence>
<accession>A0AAV1IUK6</accession>
<dbReference type="PROSITE" id="PS50109">
    <property type="entry name" value="HIS_KIN"/>
    <property type="match status" value="1"/>
</dbReference>
<keyword evidence="3" id="KW-0597">Phosphoprotein</keyword>
<dbReference type="Pfam" id="PF00512">
    <property type="entry name" value="HisKA"/>
    <property type="match status" value="1"/>
</dbReference>
<dbReference type="Gene3D" id="3.30.565.10">
    <property type="entry name" value="Histidine kinase-like ATPase, C-terminal domain"/>
    <property type="match status" value="1"/>
</dbReference>
<keyword evidence="6 11" id="KW-0418">Kinase</keyword>
<evidence type="ECO:0000256" key="2">
    <source>
        <dbReference type="ARBA" id="ARBA00012438"/>
    </source>
</evidence>
<dbReference type="InterPro" id="IPR005467">
    <property type="entry name" value="His_kinase_dom"/>
</dbReference>
<dbReference type="Gene3D" id="1.10.287.130">
    <property type="match status" value="1"/>
</dbReference>
<evidence type="ECO:0000256" key="7">
    <source>
        <dbReference type="ARBA" id="ARBA00022840"/>
    </source>
</evidence>
<dbReference type="PRINTS" id="PR00344">
    <property type="entry name" value="BCTRLSENSOR"/>
</dbReference>
<evidence type="ECO:0000256" key="5">
    <source>
        <dbReference type="ARBA" id="ARBA00022741"/>
    </source>
</evidence>
<geneLocation type="plasmid" evidence="11 12">
    <name>pF1253-2</name>
</geneLocation>
<dbReference type="SUPFAM" id="SSF53850">
    <property type="entry name" value="Periplasmic binding protein-like II"/>
    <property type="match status" value="1"/>
</dbReference>
<keyword evidence="4" id="KW-0808">Transferase</keyword>
<dbReference type="CDD" id="cd00082">
    <property type="entry name" value="HisKA"/>
    <property type="match status" value="1"/>
</dbReference>
<evidence type="ECO:0000256" key="9">
    <source>
        <dbReference type="SAM" id="Phobius"/>
    </source>
</evidence>
<dbReference type="InterPro" id="IPR003594">
    <property type="entry name" value="HATPase_dom"/>
</dbReference>
<dbReference type="Gene3D" id="3.40.190.10">
    <property type="entry name" value="Periplasmic binding protein-like II"/>
    <property type="match status" value="1"/>
</dbReference>
<keyword evidence="9" id="KW-0812">Transmembrane</keyword>
<dbReference type="PANTHER" id="PTHR43065">
    <property type="entry name" value="SENSOR HISTIDINE KINASE"/>
    <property type="match status" value="1"/>
</dbReference>
<dbReference type="SMART" id="SM00388">
    <property type="entry name" value="HisKA"/>
    <property type="match status" value="1"/>
</dbReference>
<evidence type="ECO:0000256" key="8">
    <source>
        <dbReference type="ARBA" id="ARBA00023012"/>
    </source>
</evidence>
<dbReference type="SUPFAM" id="SSF47384">
    <property type="entry name" value="Homodimeric domain of signal transducing histidine kinase"/>
    <property type="match status" value="1"/>
</dbReference>
<feature type="domain" description="Histidine kinase" evidence="10">
    <location>
        <begin position="371"/>
        <end position="582"/>
    </location>
</feature>
<organism evidence="11 12">
    <name type="scientific">Escherichia coli</name>
    <dbReference type="NCBI Taxonomy" id="562"/>
    <lineage>
        <taxon>Bacteria</taxon>
        <taxon>Pseudomonadati</taxon>
        <taxon>Pseudomonadota</taxon>
        <taxon>Gammaproteobacteria</taxon>
        <taxon>Enterobacterales</taxon>
        <taxon>Enterobacteriaceae</taxon>
        <taxon>Escherichia</taxon>
    </lineage>
</organism>
<protein>
    <recommendedName>
        <fullName evidence="2">histidine kinase</fullName>
        <ecNumber evidence="2">2.7.13.3</ecNumber>
    </recommendedName>
</protein>
<name>A0AAV1IUK6_ECOLX</name>
<keyword evidence="7" id="KW-0067">ATP-binding</keyword>
<dbReference type="GO" id="GO:0000155">
    <property type="term" value="F:phosphorelay sensor kinase activity"/>
    <property type="evidence" value="ECO:0007669"/>
    <property type="project" value="InterPro"/>
</dbReference>
<dbReference type="InterPro" id="IPR036097">
    <property type="entry name" value="HisK_dim/P_sf"/>
</dbReference>
<keyword evidence="9" id="KW-0472">Membrane</keyword>
<evidence type="ECO:0000259" key="10">
    <source>
        <dbReference type="PROSITE" id="PS50109"/>
    </source>
</evidence>
<evidence type="ECO:0000313" key="11">
    <source>
        <dbReference type="EMBL" id="CAK1261901.1"/>
    </source>
</evidence>
<evidence type="ECO:0000313" key="12">
    <source>
        <dbReference type="Proteomes" id="UP001295856"/>
    </source>
</evidence>
<dbReference type="Proteomes" id="UP001295856">
    <property type="component" value="Plasmid pF1253-2"/>
</dbReference>
<gene>
    <name evidence="11" type="ORF">FGAF1253_47580</name>
</gene>
<keyword evidence="11" id="KW-0614">Plasmid</keyword>
<dbReference type="AlphaFoldDB" id="A0AAV1IUK6"/>
<reference evidence="11" key="1">
    <citation type="submission" date="2023-10" db="EMBL/GenBank/DDBJ databases">
        <authorList>
            <person name="Leclercq S."/>
        </authorList>
    </citation>
    <scope>NUCLEOTIDE SEQUENCE</scope>
    <source>
        <strain evidence="11">F1253</strain>
        <plasmid evidence="11">pF1253-2</plasmid>
    </source>
</reference>
<comment type="catalytic activity">
    <reaction evidence="1">
        <text>ATP + protein L-histidine = ADP + protein N-phospho-L-histidine.</text>
        <dbReference type="EC" id="2.7.13.3"/>
    </reaction>
</comment>
<dbReference type="SUPFAM" id="SSF55874">
    <property type="entry name" value="ATPase domain of HSP90 chaperone/DNA topoisomerase II/histidine kinase"/>
    <property type="match status" value="1"/>
</dbReference>
<dbReference type="EMBL" id="OY757133">
    <property type="protein sequence ID" value="CAK1261901.1"/>
    <property type="molecule type" value="Genomic_DNA"/>
</dbReference>
<dbReference type="InterPro" id="IPR003661">
    <property type="entry name" value="HisK_dim/P_dom"/>
</dbReference>
<dbReference type="PANTHER" id="PTHR43065:SF10">
    <property type="entry name" value="PEROXIDE STRESS-ACTIVATED HISTIDINE KINASE MAK3"/>
    <property type="match status" value="1"/>
</dbReference>